<dbReference type="AlphaFoldDB" id="A0A0D2NYM4"/>
<accession>A0A0D2NYM4</accession>
<protein>
    <submittedName>
        <fullName evidence="1">Uncharacterized protein</fullName>
    </submittedName>
</protein>
<name>A0A0D2NYM4_HYPSF</name>
<dbReference type="PANTHER" id="PTHR46579">
    <property type="entry name" value="F5/8 TYPE C DOMAIN-CONTAINING PROTEIN-RELATED"/>
    <property type="match status" value="1"/>
</dbReference>
<feature type="non-terminal residue" evidence="1">
    <location>
        <position position="1"/>
    </location>
</feature>
<dbReference type="Proteomes" id="UP000054270">
    <property type="component" value="Unassembled WGS sequence"/>
</dbReference>
<dbReference type="OrthoDB" id="3039677at2759"/>
<dbReference type="PANTHER" id="PTHR46579:SF2">
    <property type="entry name" value="C2H2-TYPE DOMAIN-CONTAINING PROTEIN"/>
    <property type="match status" value="1"/>
</dbReference>
<organism evidence="1 2">
    <name type="scientific">Hypholoma sublateritium (strain FD-334 SS-4)</name>
    <dbReference type="NCBI Taxonomy" id="945553"/>
    <lineage>
        <taxon>Eukaryota</taxon>
        <taxon>Fungi</taxon>
        <taxon>Dikarya</taxon>
        <taxon>Basidiomycota</taxon>
        <taxon>Agaricomycotina</taxon>
        <taxon>Agaricomycetes</taxon>
        <taxon>Agaricomycetidae</taxon>
        <taxon>Agaricales</taxon>
        <taxon>Agaricineae</taxon>
        <taxon>Strophariaceae</taxon>
        <taxon>Hypholoma</taxon>
    </lineage>
</organism>
<dbReference type="Pfam" id="PF02992">
    <property type="entry name" value="Transposase_21"/>
    <property type="match status" value="1"/>
</dbReference>
<evidence type="ECO:0000313" key="1">
    <source>
        <dbReference type="EMBL" id="KJA13545.1"/>
    </source>
</evidence>
<reference evidence="2" key="1">
    <citation type="submission" date="2014-04" db="EMBL/GenBank/DDBJ databases">
        <title>Evolutionary Origins and Diversification of the Mycorrhizal Mutualists.</title>
        <authorList>
            <consortium name="DOE Joint Genome Institute"/>
            <consortium name="Mycorrhizal Genomics Consortium"/>
            <person name="Kohler A."/>
            <person name="Kuo A."/>
            <person name="Nagy L.G."/>
            <person name="Floudas D."/>
            <person name="Copeland A."/>
            <person name="Barry K.W."/>
            <person name="Cichocki N."/>
            <person name="Veneault-Fourrey C."/>
            <person name="LaButti K."/>
            <person name="Lindquist E.A."/>
            <person name="Lipzen A."/>
            <person name="Lundell T."/>
            <person name="Morin E."/>
            <person name="Murat C."/>
            <person name="Riley R."/>
            <person name="Ohm R."/>
            <person name="Sun H."/>
            <person name="Tunlid A."/>
            <person name="Henrissat B."/>
            <person name="Grigoriev I.V."/>
            <person name="Hibbett D.S."/>
            <person name="Martin F."/>
        </authorList>
    </citation>
    <scope>NUCLEOTIDE SEQUENCE [LARGE SCALE GENOMIC DNA]</scope>
    <source>
        <strain evidence="2">FD-334 SS-4</strain>
    </source>
</reference>
<feature type="non-terminal residue" evidence="1">
    <location>
        <position position="187"/>
    </location>
</feature>
<keyword evidence="2" id="KW-1185">Reference proteome</keyword>
<proteinExistence type="predicted"/>
<dbReference type="InterPro" id="IPR004242">
    <property type="entry name" value="Transposase_21"/>
</dbReference>
<sequence>CLNLPLSIRYNPENMYIAGIVPGPHEPLNDELNHYIRPLVDDLLVTWERGVHYSRTACHPTGRDTRSAVALCVCDLPGGRKLTQTAGHSSNHYCSVCHCWGISSVSRTDFDNPDWRSKEASDQREKAELYRNASTIGEQISRFKQNGIRWTQLWRLPYWDPPRMLVVDCAHCLLEGNAHFHFRHVLG</sequence>
<dbReference type="STRING" id="945553.A0A0D2NYM4"/>
<gene>
    <name evidence="1" type="ORF">HYPSUDRAFT_118630</name>
</gene>
<dbReference type="OMA" id="QTHSTRY"/>
<evidence type="ECO:0000313" key="2">
    <source>
        <dbReference type="Proteomes" id="UP000054270"/>
    </source>
</evidence>
<dbReference type="EMBL" id="KN817732">
    <property type="protein sequence ID" value="KJA13545.1"/>
    <property type="molecule type" value="Genomic_DNA"/>
</dbReference>